<gene>
    <name evidence="2" type="ORF">CP98_02360</name>
</gene>
<feature type="region of interest" description="Disordered" evidence="1">
    <location>
        <begin position="41"/>
        <end position="66"/>
    </location>
</feature>
<protein>
    <submittedName>
        <fullName evidence="2">Uncharacterized protein</fullName>
    </submittedName>
</protein>
<proteinExistence type="predicted"/>
<evidence type="ECO:0000256" key="1">
    <source>
        <dbReference type="SAM" id="MobiDB-lite"/>
    </source>
</evidence>
<reference evidence="2 3" key="1">
    <citation type="submission" date="2014-03" db="EMBL/GenBank/DDBJ databases">
        <title>Genome sequence of Sphingobium yanoikuyae B1.</title>
        <authorList>
            <person name="Gan H.M."/>
            <person name="Gan H.Y."/>
            <person name="Savka M.A."/>
        </authorList>
    </citation>
    <scope>NUCLEOTIDE SEQUENCE [LARGE SCALE GENOMIC DNA]</scope>
    <source>
        <strain evidence="2 3">B1</strain>
    </source>
</reference>
<sequence length="86" mass="8689">MAQAFLHAGEHGLVVAGFEIDHAIGCKACLGDRWREEVGARDAPKDLALRAGGDPGAEEGGSGSIDRAVAAAGDLMQGAERESSAG</sequence>
<evidence type="ECO:0000313" key="3">
    <source>
        <dbReference type="Proteomes" id="UP000028534"/>
    </source>
</evidence>
<dbReference type="EMBL" id="JGVR01000014">
    <property type="protein sequence ID" value="KEZ18649.1"/>
    <property type="molecule type" value="Genomic_DNA"/>
</dbReference>
<name>A0A084EL07_SPHYA</name>
<dbReference type="eggNOG" id="ENOG502ZPWP">
    <property type="taxonomic scope" value="Bacteria"/>
</dbReference>
<comment type="caution">
    <text evidence="2">The sequence shown here is derived from an EMBL/GenBank/DDBJ whole genome shotgun (WGS) entry which is preliminary data.</text>
</comment>
<feature type="compositionally biased region" description="Gly residues" evidence="1">
    <location>
        <begin position="53"/>
        <end position="63"/>
    </location>
</feature>
<dbReference type="Proteomes" id="UP000028534">
    <property type="component" value="Unassembled WGS sequence"/>
</dbReference>
<dbReference type="AlphaFoldDB" id="A0A084EL07"/>
<accession>A0A084EL07</accession>
<organism evidence="2 3">
    <name type="scientific">Sphingobium yanoikuyae</name>
    <name type="common">Sphingomonas yanoikuyae</name>
    <dbReference type="NCBI Taxonomy" id="13690"/>
    <lineage>
        <taxon>Bacteria</taxon>
        <taxon>Pseudomonadati</taxon>
        <taxon>Pseudomonadota</taxon>
        <taxon>Alphaproteobacteria</taxon>
        <taxon>Sphingomonadales</taxon>
        <taxon>Sphingomonadaceae</taxon>
        <taxon>Sphingobium</taxon>
    </lineage>
</organism>
<evidence type="ECO:0000313" key="2">
    <source>
        <dbReference type="EMBL" id="KEZ18649.1"/>
    </source>
</evidence>